<dbReference type="EMBL" id="JPKZ01000574">
    <property type="protein sequence ID" value="KHN86590.1"/>
    <property type="molecule type" value="Genomic_DNA"/>
</dbReference>
<sequence>MPICAYDLFIGGSEIDLPAINSEKDLQPNPKLADSIDRNFLRVEAGNCNCSQTGLFFTHSFQRKVILTPAALHHALAMSDRSRQHLFRSVTSKFAVSVLKIAEVAEIKHGHSPFLITESVMWKANYGDLAFPPLHMSVSPRVSTLELEM</sequence>
<comment type="caution">
    <text evidence="1">The sequence shown here is derived from an EMBL/GenBank/DDBJ whole genome shotgun (WGS) entry which is preliminary data.</text>
</comment>
<evidence type="ECO:0000313" key="1">
    <source>
        <dbReference type="EMBL" id="KHN86590.1"/>
    </source>
</evidence>
<feature type="non-terminal residue" evidence="1">
    <location>
        <position position="149"/>
    </location>
</feature>
<keyword evidence="2" id="KW-1185">Reference proteome</keyword>
<proteinExistence type="predicted"/>
<gene>
    <name evidence="1" type="ORF">Tcan_00700</name>
</gene>
<protein>
    <submittedName>
        <fullName evidence="1">Uncharacterized protein</fullName>
    </submittedName>
</protein>
<reference evidence="1 2" key="1">
    <citation type="submission" date="2014-11" db="EMBL/GenBank/DDBJ databases">
        <title>Genetic blueprint of the zoonotic pathogen Toxocara canis.</title>
        <authorList>
            <person name="Zhu X.-Q."/>
            <person name="Korhonen P.K."/>
            <person name="Cai H."/>
            <person name="Young N.D."/>
            <person name="Nejsum P."/>
            <person name="von Samson-Himmelstjerna G."/>
            <person name="Boag P.R."/>
            <person name="Tan P."/>
            <person name="Li Q."/>
            <person name="Min J."/>
            <person name="Yang Y."/>
            <person name="Wang X."/>
            <person name="Fang X."/>
            <person name="Hall R.S."/>
            <person name="Hofmann A."/>
            <person name="Sternberg P.W."/>
            <person name="Jex A.R."/>
            <person name="Gasser R.B."/>
        </authorList>
    </citation>
    <scope>NUCLEOTIDE SEQUENCE [LARGE SCALE GENOMIC DNA]</scope>
    <source>
        <strain evidence="1">PN_DK_2014</strain>
    </source>
</reference>
<name>A0A0B2W055_TOXCA</name>
<evidence type="ECO:0000313" key="2">
    <source>
        <dbReference type="Proteomes" id="UP000031036"/>
    </source>
</evidence>
<dbReference type="AlphaFoldDB" id="A0A0B2W055"/>
<accession>A0A0B2W055</accession>
<dbReference type="Proteomes" id="UP000031036">
    <property type="component" value="Unassembled WGS sequence"/>
</dbReference>
<organism evidence="1 2">
    <name type="scientific">Toxocara canis</name>
    <name type="common">Canine roundworm</name>
    <dbReference type="NCBI Taxonomy" id="6265"/>
    <lineage>
        <taxon>Eukaryota</taxon>
        <taxon>Metazoa</taxon>
        <taxon>Ecdysozoa</taxon>
        <taxon>Nematoda</taxon>
        <taxon>Chromadorea</taxon>
        <taxon>Rhabditida</taxon>
        <taxon>Spirurina</taxon>
        <taxon>Ascaridomorpha</taxon>
        <taxon>Ascaridoidea</taxon>
        <taxon>Toxocaridae</taxon>
        <taxon>Toxocara</taxon>
    </lineage>
</organism>